<dbReference type="Proteomes" id="UP000007015">
    <property type="component" value="Chromosome 3"/>
</dbReference>
<evidence type="ECO:0000313" key="1">
    <source>
        <dbReference type="EMBL" id="EEC75318.1"/>
    </source>
</evidence>
<organism evidence="1 2">
    <name type="scientific">Oryza sativa subsp. indica</name>
    <name type="common">Rice</name>
    <dbReference type="NCBI Taxonomy" id="39946"/>
    <lineage>
        <taxon>Eukaryota</taxon>
        <taxon>Viridiplantae</taxon>
        <taxon>Streptophyta</taxon>
        <taxon>Embryophyta</taxon>
        <taxon>Tracheophyta</taxon>
        <taxon>Spermatophyta</taxon>
        <taxon>Magnoliopsida</taxon>
        <taxon>Liliopsida</taxon>
        <taxon>Poales</taxon>
        <taxon>Poaceae</taxon>
        <taxon>BOP clade</taxon>
        <taxon>Oryzoideae</taxon>
        <taxon>Oryzeae</taxon>
        <taxon>Oryzinae</taxon>
        <taxon>Oryza</taxon>
        <taxon>Oryza sativa</taxon>
    </lineage>
</organism>
<dbReference type="Gramene" id="BGIOSGA010678-TA">
    <property type="protein sequence ID" value="BGIOSGA010678-PA"/>
    <property type="gene ID" value="BGIOSGA010678"/>
</dbReference>
<keyword evidence="2" id="KW-1185">Reference proteome</keyword>
<dbReference type="AlphaFoldDB" id="B8AQ60"/>
<dbReference type="EMBL" id="CM000128">
    <property type="protein sequence ID" value="EEC75318.1"/>
    <property type="molecule type" value="Genomic_DNA"/>
</dbReference>
<dbReference type="HOGENOM" id="CLU_1075143_0_0_1"/>
<evidence type="ECO:0000313" key="2">
    <source>
        <dbReference type="Proteomes" id="UP000007015"/>
    </source>
</evidence>
<proteinExistence type="predicted"/>
<sequence length="259" mass="29057">MVDWWAEQTSSIVLVFRRLDPRRPSVHRGARMLRGNALPLDPRCGVLDRRGLRALVRRRQACLLAATRCTLCISSVLLLADIPASQRAAARGGISNELSQEEISINDKMKLNREKTNSSDEYNNCTLHDEWSLLGAQNFSYTSLMEQIISSQPSISEVQQEISTESNFVATPRAFQNSMILTTSRTEDIPFDMDYATTNQVEDEDMEDNELENWNLDMFNLSNGQNVQNSADNSTEIGNQATTNVDIVESNDSDANGEM</sequence>
<name>B8AQ60_ORYSI</name>
<gene>
    <name evidence="1" type="ORF">OsI_11690</name>
</gene>
<protein>
    <submittedName>
        <fullName evidence="1">Uncharacterized protein</fullName>
    </submittedName>
</protein>
<reference evidence="1 2" key="1">
    <citation type="journal article" date="2005" name="PLoS Biol.">
        <title>The genomes of Oryza sativa: a history of duplications.</title>
        <authorList>
            <person name="Yu J."/>
            <person name="Wang J."/>
            <person name="Lin W."/>
            <person name="Li S."/>
            <person name="Li H."/>
            <person name="Zhou J."/>
            <person name="Ni P."/>
            <person name="Dong W."/>
            <person name="Hu S."/>
            <person name="Zeng C."/>
            <person name="Zhang J."/>
            <person name="Zhang Y."/>
            <person name="Li R."/>
            <person name="Xu Z."/>
            <person name="Li S."/>
            <person name="Li X."/>
            <person name="Zheng H."/>
            <person name="Cong L."/>
            <person name="Lin L."/>
            <person name="Yin J."/>
            <person name="Geng J."/>
            <person name="Li G."/>
            <person name="Shi J."/>
            <person name="Liu J."/>
            <person name="Lv H."/>
            <person name="Li J."/>
            <person name="Wang J."/>
            <person name="Deng Y."/>
            <person name="Ran L."/>
            <person name="Shi X."/>
            <person name="Wang X."/>
            <person name="Wu Q."/>
            <person name="Li C."/>
            <person name="Ren X."/>
            <person name="Wang J."/>
            <person name="Wang X."/>
            <person name="Li D."/>
            <person name="Liu D."/>
            <person name="Zhang X."/>
            <person name="Ji Z."/>
            <person name="Zhao W."/>
            <person name="Sun Y."/>
            <person name="Zhang Z."/>
            <person name="Bao J."/>
            <person name="Han Y."/>
            <person name="Dong L."/>
            <person name="Ji J."/>
            <person name="Chen P."/>
            <person name="Wu S."/>
            <person name="Liu J."/>
            <person name="Xiao Y."/>
            <person name="Bu D."/>
            <person name="Tan J."/>
            <person name="Yang L."/>
            <person name="Ye C."/>
            <person name="Zhang J."/>
            <person name="Xu J."/>
            <person name="Zhou Y."/>
            <person name="Yu Y."/>
            <person name="Zhang B."/>
            <person name="Zhuang S."/>
            <person name="Wei H."/>
            <person name="Liu B."/>
            <person name="Lei M."/>
            <person name="Yu H."/>
            <person name="Li Y."/>
            <person name="Xu H."/>
            <person name="Wei S."/>
            <person name="He X."/>
            <person name="Fang L."/>
            <person name="Zhang Z."/>
            <person name="Zhang Y."/>
            <person name="Huang X."/>
            <person name="Su Z."/>
            <person name="Tong W."/>
            <person name="Li J."/>
            <person name="Tong Z."/>
            <person name="Li S."/>
            <person name="Ye J."/>
            <person name="Wang L."/>
            <person name="Fang L."/>
            <person name="Lei T."/>
            <person name="Chen C."/>
            <person name="Chen H."/>
            <person name="Xu Z."/>
            <person name="Li H."/>
            <person name="Huang H."/>
            <person name="Zhang F."/>
            <person name="Xu H."/>
            <person name="Li N."/>
            <person name="Zhao C."/>
            <person name="Li S."/>
            <person name="Dong L."/>
            <person name="Huang Y."/>
            <person name="Li L."/>
            <person name="Xi Y."/>
            <person name="Qi Q."/>
            <person name="Li W."/>
            <person name="Zhang B."/>
            <person name="Hu W."/>
            <person name="Zhang Y."/>
            <person name="Tian X."/>
            <person name="Jiao Y."/>
            <person name="Liang X."/>
            <person name="Jin J."/>
            <person name="Gao L."/>
            <person name="Zheng W."/>
            <person name="Hao B."/>
            <person name="Liu S."/>
            <person name="Wang W."/>
            <person name="Yuan L."/>
            <person name="Cao M."/>
            <person name="McDermott J."/>
            <person name="Samudrala R."/>
            <person name="Wang J."/>
            <person name="Wong G.K."/>
            <person name="Yang H."/>
        </authorList>
    </citation>
    <scope>NUCLEOTIDE SEQUENCE [LARGE SCALE GENOMIC DNA]</scope>
    <source>
        <strain evidence="2">cv. 93-11</strain>
    </source>
</reference>
<accession>B8AQ60</accession>